<accession>G2XUR5</accession>
<keyword evidence="1" id="KW-1133">Transmembrane helix</keyword>
<keyword evidence="1" id="KW-0812">Transmembrane</keyword>
<evidence type="ECO:0000259" key="2">
    <source>
        <dbReference type="Pfam" id="PF06985"/>
    </source>
</evidence>
<dbReference type="PANTHER" id="PTHR24148:SF73">
    <property type="entry name" value="HET DOMAIN PROTEIN (AFU_ORTHOLOGUE AFUA_8G01020)"/>
    <property type="match status" value="1"/>
</dbReference>
<name>G2XUR5_BOTF4</name>
<dbReference type="InterPro" id="IPR052895">
    <property type="entry name" value="HetReg/Transcr_Mod"/>
</dbReference>
<keyword evidence="1" id="KW-0472">Membrane</keyword>
<dbReference type="AlphaFoldDB" id="G2XUR5"/>
<dbReference type="InParanoid" id="G2XUR5"/>
<gene>
    <name evidence="3" type="ORF">BofuT4_P058150.1</name>
</gene>
<dbReference type="PANTHER" id="PTHR24148">
    <property type="entry name" value="ANKYRIN REPEAT DOMAIN-CONTAINING PROTEIN 39 HOMOLOG-RELATED"/>
    <property type="match status" value="1"/>
</dbReference>
<evidence type="ECO:0000256" key="1">
    <source>
        <dbReference type="SAM" id="Phobius"/>
    </source>
</evidence>
<proteinExistence type="predicted"/>
<dbReference type="Proteomes" id="UP000008177">
    <property type="component" value="Unplaced contigs"/>
</dbReference>
<evidence type="ECO:0000313" key="4">
    <source>
        <dbReference type="Proteomes" id="UP000008177"/>
    </source>
</evidence>
<feature type="domain" description="Heterokaryon incompatibility" evidence="2">
    <location>
        <begin position="50"/>
        <end position="209"/>
    </location>
</feature>
<feature type="transmembrane region" description="Helical" evidence="1">
    <location>
        <begin position="570"/>
        <end position="591"/>
    </location>
</feature>
<dbReference type="EMBL" id="FQ790270">
    <property type="protein sequence ID" value="CCD44235.1"/>
    <property type="molecule type" value="Genomic_DNA"/>
</dbReference>
<organism evidence="3 4">
    <name type="scientific">Botryotinia fuckeliana (strain T4)</name>
    <name type="common">Noble rot fungus</name>
    <name type="synonym">Botrytis cinerea</name>
    <dbReference type="NCBI Taxonomy" id="999810"/>
    <lineage>
        <taxon>Eukaryota</taxon>
        <taxon>Fungi</taxon>
        <taxon>Dikarya</taxon>
        <taxon>Ascomycota</taxon>
        <taxon>Pezizomycotina</taxon>
        <taxon>Leotiomycetes</taxon>
        <taxon>Helotiales</taxon>
        <taxon>Sclerotiniaceae</taxon>
        <taxon>Botrytis</taxon>
    </lineage>
</organism>
<feature type="transmembrane region" description="Helical" evidence="1">
    <location>
        <begin position="538"/>
        <end position="558"/>
    </location>
</feature>
<reference evidence="4" key="1">
    <citation type="journal article" date="2011" name="PLoS Genet.">
        <title>Genomic analysis of the necrotrophic fungal pathogens Sclerotinia sclerotiorum and Botrytis cinerea.</title>
        <authorList>
            <person name="Amselem J."/>
            <person name="Cuomo C.A."/>
            <person name="van Kan J.A."/>
            <person name="Viaud M."/>
            <person name="Benito E.P."/>
            <person name="Couloux A."/>
            <person name="Coutinho P.M."/>
            <person name="de Vries R.P."/>
            <person name="Dyer P.S."/>
            <person name="Fillinger S."/>
            <person name="Fournier E."/>
            <person name="Gout L."/>
            <person name="Hahn M."/>
            <person name="Kohn L."/>
            <person name="Lapalu N."/>
            <person name="Plummer K.M."/>
            <person name="Pradier J.M."/>
            <person name="Quevillon E."/>
            <person name="Sharon A."/>
            <person name="Simon A."/>
            <person name="ten Have A."/>
            <person name="Tudzynski B."/>
            <person name="Tudzynski P."/>
            <person name="Wincker P."/>
            <person name="Andrew M."/>
            <person name="Anthouard V."/>
            <person name="Beever R.E."/>
            <person name="Beffa R."/>
            <person name="Benoit I."/>
            <person name="Bouzid O."/>
            <person name="Brault B."/>
            <person name="Chen Z."/>
            <person name="Choquer M."/>
            <person name="Collemare J."/>
            <person name="Cotton P."/>
            <person name="Danchin E.G."/>
            <person name="Da Silva C."/>
            <person name="Gautier A."/>
            <person name="Giraud C."/>
            <person name="Giraud T."/>
            <person name="Gonzalez C."/>
            <person name="Grossetete S."/>
            <person name="Guldener U."/>
            <person name="Henrissat B."/>
            <person name="Howlett B.J."/>
            <person name="Kodira C."/>
            <person name="Kretschmer M."/>
            <person name="Lappartient A."/>
            <person name="Leroch M."/>
            <person name="Levis C."/>
            <person name="Mauceli E."/>
            <person name="Neuveglise C."/>
            <person name="Oeser B."/>
            <person name="Pearson M."/>
            <person name="Poulain J."/>
            <person name="Poussereau N."/>
            <person name="Quesneville H."/>
            <person name="Rascle C."/>
            <person name="Schumacher J."/>
            <person name="Segurens B."/>
            <person name="Sexton A."/>
            <person name="Silva E."/>
            <person name="Sirven C."/>
            <person name="Soanes D.M."/>
            <person name="Talbot N.J."/>
            <person name="Templeton M."/>
            <person name="Yandava C."/>
            <person name="Yarden O."/>
            <person name="Zeng Q."/>
            <person name="Rollins J.A."/>
            <person name="Lebrun M.H."/>
            <person name="Dickman M."/>
        </authorList>
    </citation>
    <scope>NUCLEOTIDE SEQUENCE [LARGE SCALE GENOMIC DNA]</scope>
    <source>
        <strain evidence="4">T4</strain>
    </source>
</reference>
<dbReference type="InterPro" id="IPR010730">
    <property type="entry name" value="HET"/>
</dbReference>
<dbReference type="eggNOG" id="ENOG502RW5N">
    <property type="taxonomic scope" value="Eukaryota"/>
</dbReference>
<dbReference type="Pfam" id="PF06985">
    <property type="entry name" value="HET"/>
    <property type="match status" value="1"/>
</dbReference>
<evidence type="ECO:0000313" key="3">
    <source>
        <dbReference type="EMBL" id="CCD44235.1"/>
    </source>
</evidence>
<sequence>MSTPSVYKYSPLRNEKYEIRVLSILAGPDESPVQCKMKTMSLVDKYMEDYTALSYCWGSSSEKSVIWIDNVRVSVGVNLANALIRLRRMGIKLVWTDAVCIKQSDNQEKSFQVRLMTQIYSKAKIVYTWLGLDSRGLSAFATNSMKDLALSNPHRIDSLFSRASRLRLSSSLNYGVCYRCNIPGCKELTVSLRDFFNCEYWARMWIIQEIAVASDVRFLCGDTASITYDQLAIAIKFLRNELKCWGGEVASAASNYRRVANIRNIYQKRNLDLRRAMALAKDSECGWPQDRVYALVGFSNDGPTLVPITDYEKTLEEILCDLTMAFARQDGCFDVMLTSSDKYRSQDLRLPSWTPNWISTSSWKSHMHVLERAKNIQRPANVDFGDEIRRLHTQSFDGKMLSLMGTQLDTVQDTAWMTNSQISLTSGYGLQQPDHSRVGKPNYSKAQILNSLSVCFLQEDFKRKDEAITRLLWYAFYCVQMKNIPNGRMPPRDIESQSKHASKPLLIHGKSLDQWALYSKKEIWKKRHFNWYFRHRKLTYSLIVLMGVAAIVLFAPRYNLKSDALGIIKLIWGILLFFLLIAVLLVGGYAMKNRYASLFSFDDDEAKILGAFCNTMNLVNSFMFLGETLKVTVCKNGLIAMTTERTMGGDVICYLAGCKHQVVLRKKKEFGKWRVVGRAFVPVQDIERIIQQKNGKDHSGKLRVMGEKFTLV</sequence>
<protein>
    <recommendedName>
        <fullName evidence="2">Heterokaryon incompatibility domain-containing protein</fullName>
    </recommendedName>
</protein>
<dbReference type="HOGENOM" id="CLU_352004_0_0_1"/>
<dbReference type="OrthoDB" id="3526006at2759"/>